<dbReference type="Proteomes" id="UP000698059">
    <property type="component" value="Unassembled WGS sequence"/>
</dbReference>
<dbReference type="PANTHER" id="PTHR18964:SF169">
    <property type="entry name" value="N-ACETYLMANNOSAMINE KINASE"/>
    <property type="match status" value="1"/>
</dbReference>
<dbReference type="Pfam" id="PF00480">
    <property type="entry name" value="ROK"/>
    <property type="match status" value="1"/>
</dbReference>
<dbReference type="EMBL" id="JAFBBO010000001">
    <property type="protein sequence ID" value="MBM7480824.1"/>
    <property type="molecule type" value="Genomic_DNA"/>
</dbReference>
<sequence length="355" mass="34332">MSVPTSHRTAVGVDLGGTKIAAGLVRDDGTVLARAGVPTPAREGAAAILDAVARLVALLLPDGADAPEVSGSPEVLVGVGIGSAGVIDSGRGRVVAATDALTGWAGADLAGGVASRLLAAGGAAAGLPVHTDNDVHAHALGEHWLGACAGTRTALVVAAGTGVGATLLLDGTPQHGARHVAGHLGHLPAAEAAGLLCTCSRTGHLEAIASGPALHALYLRLGGDPTVATARVVCQLTDVDPVAHQAVVLAATALGRTVGGVANMLDPEVVVISGGLAGAGSLWWDTLSAAVASELMPALDGLPVVTATLGGDAAVLGAARLAFVAHEARGTAVAPGVPVHHGPAAAAPLPSLTTP</sequence>
<keyword evidence="3" id="KW-1185">Reference proteome</keyword>
<comment type="similarity">
    <text evidence="1">Belongs to the ROK (NagC/XylR) family.</text>
</comment>
<protein>
    <submittedName>
        <fullName evidence="2">Glucokinase</fullName>
        <ecNumber evidence="2">2.7.1.2</ecNumber>
    </submittedName>
</protein>
<organism evidence="2 3">
    <name type="scientific">Oerskovia jenensis</name>
    <dbReference type="NCBI Taxonomy" id="162169"/>
    <lineage>
        <taxon>Bacteria</taxon>
        <taxon>Bacillati</taxon>
        <taxon>Actinomycetota</taxon>
        <taxon>Actinomycetes</taxon>
        <taxon>Micrococcales</taxon>
        <taxon>Cellulomonadaceae</taxon>
        <taxon>Oerskovia</taxon>
    </lineage>
</organism>
<dbReference type="GO" id="GO:0004340">
    <property type="term" value="F:glucokinase activity"/>
    <property type="evidence" value="ECO:0007669"/>
    <property type="project" value="UniProtKB-EC"/>
</dbReference>
<reference evidence="2 3" key="1">
    <citation type="submission" date="2021-01" db="EMBL/GenBank/DDBJ databases">
        <title>Sequencing the genomes of 1000 actinobacteria strains.</title>
        <authorList>
            <person name="Klenk H.-P."/>
        </authorList>
    </citation>
    <scope>NUCLEOTIDE SEQUENCE [LARGE SCALE GENOMIC DNA]</scope>
    <source>
        <strain evidence="2 3">DSM 46000</strain>
    </source>
</reference>
<keyword evidence="2" id="KW-0808">Transferase</keyword>
<evidence type="ECO:0000256" key="1">
    <source>
        <dbReference type="ARBA" id="ARBA00006479"/>
    </source>
</evidence>
<comment type="caution">
    <text evidence="2">The sequence shown here is derived from an EMBL/GenBank/DDBJ whole genome shotgun (WGS) entry which is preliminary data.</text>
</comment>
<name>A0ABS2LLR4_9CELL</name>
<dbReference type="RefSeq" id="WP_205308529.1">
    <property type="nucleotide sequence ID" value="NZ_BAAAVF010000001.1"/>
</dbReference>
<dbReference type="Gene3D" id="3.30.420.40">
    <property type="match status" value="2"/>
</dbReference>
<dbReference type="InterPro" id="IPR000600">
    <property type="entry name" value="ROK"/>
</dbReference>
<dbReference type="SUPFAM" id="SSF53067">
    <property type="entry name" value="Actin-like ATPase domain"/>
    <property type="match status" value="1"/>
</dbReference>
<evidence type="ECO:0000313" key="2">
    <source>
        <dbReference type="EMBL" id="MBM7480824.1"/>
    </source>
</evidence>
<gene>
    <name evidence="2" type="ORF">JOD49_003744</name>
</gene>
<dbReference type="InterPro" id="IPR043129">
    <property type="entry name" value="ATPase_NBD"/>
</dbReference>
<accession>A0ABS2LLR4</accession>
<dbReference type="EC" id="2.7.1.2" evidence="2"/>
<evidence type="ECO:0000313" key="3">
    <source>
        <dbReference type="Proteomes" id="UP000698059"/>
    </source>
</evidence>
<proteinExistence type="inferred from homology"/>
<dbReference type="PANTHER" id="PTHR18964">
    <property type="entry name" value="ROK (REPRESSOR, ORF, KINASE) FAMILY"/>
    <property type="match status" value="1"/>
</dbReference>